<keyword evidence="4" id="KW-1185">Reference proteome</keyword>
<evidence type="ECO:0000313" key="3">
    <source>
        <dbReference type="EMBL" id="MBB5823122.1"/>
    </source>
</evidence>
<dbReference type="Pfam" id="PF07336">
    <property type="entry name" value="ABATE"/>
    <property type="match status" value="1"/>
</dbReference>
<dbReference type="Proteomes" id="UP000540685">
    <property type="component" value="Unassembled WGS sequence"/>
</dbReference>
<dbReference type="PANTHER" id="PTHR35525:SF3">
    <property type="entry name" value="BLL6575 PROTEIN"/>
    <property type="match status" value="1"/>
</dbReference>
<feature type="domain" description="Zinc finger CGNR" evidence="2">
    <location>
        <begin position="196"/>
        <end position="237"/>
    </location>
</feature>
<dbReference type="InterPro" id="IPR023286">
    <property type="entry name" value="ABATE_dom_sf"/>
</dbReference>
<sequence>MNTAPGLPMPSEEQPAYRFDAGALCLEFLVTGGVDHWERLHSPADLAAWIPLARLGITGEVTVDEAELALARRVRTAVRHLAEEAARRNDGPAPADATASPGRAGGDGPGVLGGPGPARPPADPAPGGGNGFDGGTGGTHREDLDVLNEAAAAPGPVPRLGPALTREWVYPVTGAQFLSAVARDTVELFSGPLSERVRMCRGERCFLIFLDTSRPGTRRWCSMDRCGNRSKLRNRRRDRLPVP</sequence>
<proteinExistence type="predicted"/>
<reference evidence="3 4" key="1">
    <citation type="submission" date="2020-08" db="EMBL/GenBank/DDBJ databases">
        <title>Sequencing the genomes of 1000 actinobacteria strains.</title>
        <authorList>
            <person name="Klenk H.-P."/>
        </authorList>
    </citation>
    <scope>NUCLEOTIDE SEQUENCE [LARGE SCALE GENOMIC DNA]</scope>
    <source>
        <strain evidence="3 4">DSM 46887</strain>
    </source>
</reference>
<dbReference type="Gene3D" id="1.10.3300.10">
    <property type="entry name" value="Jann2411-like domain"/>
    <property type="match status" value="1"/>
</dbReference>
<dbReference type="InterPro" id="IPR010852">
    <property type="entry name" value="ABATE"/>
</dbReference>
<feature type="compositionally biased region" description="Gly residues" evidence="1">
    <location>
        <begin position="126"/>
        <end position="138"/>
    </location>
</feature>
<evidence type="ECO:0000313" key="4">
    <source>
        <dbReference type="Proteomes" id="UP000540685"/>
    </source>
</evidence>
<protein>
    <recommendedName>
        <fullName evidence="2">Zinc finger CGNR domain-containing protein</fullName>
    </recommendedName>
</protein>
<dbReference type="RefSeq" id="WP_184540082.1">
    <property type="nucleotide sequence ID" value="NZ_JACHMP010000001.1"/>
</dbReference>
<feature type="region of interest" description="Disordered" evidence="1">
    <location>
        <begin position="83"/>
        <end position="141"/>
    </location>
</feature>
<organism evidence="3 4">
    <name type="scientific">Streptosporangium becharense</name>
    <dbReference type="NCBI Taxonomy" id="1816182"/>
    <lineage>
        <taxon>Bacteria</taxon>
        <taxon>Bacillati</taxon>
        <taxon>Actinomycetota</taxon>
        <taxon>Actinomycetes</taxon>
        <taxon>Streptosporangiales</taxon>
        <taxon>Streptosporangiaceae</taxon>
        <taxon>Streptosporangium</taxon>
    </lineage>
</organism>
<name>A0A7W9MJD0_9ACTN</name>
<comment type="caution">
    <text evidence="3">The sequence shown here is derived from an EMBL/GenBank/DDBJ whole genome shotgun (WGS) entry which is preliminary data.</text>
</comment>
<evidence type="ECO:0000259" key="2">
    <source>
        <dbReference type="Pfam" id="PF11706"/>
    </source>
</evidence>
<dbReference type="Pfam" id="PF11706">
    <property type="entry name" value="zf-CGNR"/>
    <property type="match status" value="1"/>
</dbReference>
<accession>A0A7W9MJD0</accession>
<dbReference type="AlphaFoldDB" id="A0A7W9MJD0"/>
<feature type="compositionally biased region" description="Gly residues" evidence="1">
    <location>
        <begin position="103"/>
        <end position="116"/>
    </location>
</feature>
<dbReference type="PANTHER" id="PTHR35525">
    <property type="entry name" value="BLL6575 PROTEIN"/>
    <property type="match status" value="1"/>
</dbReference>
<gene>
    <name evidence="3" type="ORF">F4562_006184</name>
</gene>
<dbReference type="SUPFAM" id="SSF160904">
    <property type="entry name" value="Jann2411-like"/>
    <property type="match status" value="2"/>
</dbReference>
<dbReference type="EMBL" id="JACHMP010000001">
    <property type="protein sequence ID" value="MBB5823122.1"/>
    <property type="molecule type" value="Genomic_DNA"/>
</dbReference>
<dbReference type="InterPro" id="IPR021005">
    <property type="entry name" value="Znf_CGNR"/>
</dbReference>
<evidence type="ECO:0000256" key="1">
    <source>
        <dbReference type="SAM" id="MobiDB-lite"/>
    </source>
</evidence>